<accession>A0A1M6NA69</accession>
<proteinExistence type="predicted"/>
<dbReference type="STRING" id="1122189.SAMN02745165_03550"/>
<dbReference type="EMBL" id="FQZT01000026">
    <property type="protein sequence ID" value="SHJ92595.1"/>
    <property type="molecule type" value="Genomic_DNA"/>
</dbReference>
<organism evidence="1 2">
    <name type="scientific">Malonomonas rubra DSM 5091</name>
    <dbReference type="NCBI Taxonomy" id="1122189"/>
    <lineage>
        <taxon>Bacteria</taxon>
        <taxon>Pseudomonadati</taxon>
        <taxon>Thermodesulfobacteriota</taxon>
        <taxon>Desulfuromonadia</taxon>
        <taxon>Desulfuromonadales</taxon>
        <taxon>Geopsychrobacteraceae</taxon>
        <taxon>Malonomonas</taxon>
    </lineage>
</organism>
<dbReference type="SUPFAM" id="SSF56436">
    <property type="entry name" value="C-type lectin-like"/>
    <property type="match status" value="1"/>
</dbReference>
<evidence type="ECO:0000313" key="1">
    <source>
        <dbReference type="EMBL" id="SHJ92595.1"/>
    </source>
</evidence>
<protein>
    <submittedName>
        <fullName evidence="1">Uncharacterized protein</fullName>
    </submittedName>
</protein>
<dbReference type="AlphaFoldDB" id="A0A1M6NA69"/>
<keyword evidence="2" id="KW-1185">Reference proteome</keyword>
<gene>
    <name evidence="1" type="ORF">SAMN02745165_03550</name>
</gene>
<dbReference type="Proteomes" id="UP000184171">
    <property type="component" value="Unassembled WGS sequence"/>
</dbReference>
<sequence length="139" mass="16509">MGESVKDLLRHNSVRKHYLFYKDSGFFEYAKSWEEARVFCLEVYWTFLESLLIVKELNKQNKMRFVPDLIDKKYVPNWLSMTRPKNKGTLLRTWAGDLSLLGRIKEWANSDCTQLDKSLKDAEVERVKHIILMIPKLEP</sequence>
<evidence type="ECO:0000313" key="2">
    <source>
        <dbReference type="Proteomes" id="UP000184171"/>
    </source>
</evidence>
<name>A0A1M6NA69_MALRU</name>
<dbReference type="InterPro" id="IPR016187">
    <property type="entry name" value="CTDL_fold"/>
</dbReference>
<dbReference type="RefSeq" id="WP_072910065.1">
    <property type="nucleotide sequence ID" value="NZ_FQZT01000026.1"/>
</dbReference>
<reference evidence="1 2" key="1">
    <citation type="submission" date="2016-11" db="EMBL/GenBank/DDBJ databases">
        <authorList>
            <person name="Jaros S."/>
            <person name="Januszkiewicz K."/>
            <person name="Wedrychowicz H."/>
        </authorList>
    </citation>
    <scope>NUCLEOTIDE SEQUENCE [LARGE SCALE GENOMIC DNA]</scope>
    <source>
        <strain evidence="1 2">DSM 5091</strain>
    </source>
</reference>